<feature type="domain" description="Periplasmic binding protein" evidence="3">
    <location>
        <begin position="40"/>
        <end position="297"/>
    </location>
</feature>
<keyword evidence="5" id="KW-1185">Reference proteome</keyword>
<protein>
    <submittedName>
        <fullName evidence="4">Sugar ABC transporter substrate-binding protein</fullName>
    </submittedName>
</protein>
<dbReference type="Pfam" id="PF13407">
    <property type="entry name" value="Peripla_BP_4"/>
    <property type="match status" value="1"/>
</dbReference>
<dbReference type="InterPro" id="IPR050555">
    <property type="entry name" value="Bact_Solute-Bind_Prot2"/>
</dbReference>
<dbReference type="Proteomes" id="UP000622653">
    <property type="component" value="Unassembled WGS sequence"/>
</dbReference>
<reference evidence="4" key="1">
    <citation type="submission" date="2020-11" db="EMBL/GenBank/DDBJ databases">
        <title>Multidrug resistant novel bacterium Savagea serpentis sp. nov., isolated from the scats of a vine snake (Ahaetulla nasuta).</title>
        <authorList>
            <person name="Venkata Ramana V."/>
            <person name="Vikas Patil S."/>
            <person name="Yogita Lugani V."/>
        </authorList>
    </citation>
    <scope>NUCLEOTIDE SEQUENCE</scope>
    <source>
        <strain evidence="4">SN6</strain>
    </source>
</reference>
<dbReference type="GO" id="GO:0030246">
    <property type="term" value="F:carbohydrate binding"/>
    <property type="evidence" value="ECO:0007669"/>
    <property type="project" value="TreeGrafter"/>
</dbReference>
<evidence type="ECO:0000259" key="3">
    <source>
        <dbReference type="Pfam" id="PF13407"/>
    </source>
</evidence>
<dbReference type="InterPro" id="IPR028082">
    <property type="entry name" value="Peripla_BP_I"/>
</dbReference>
<dbReference type="CDD" id="cd06305">
    <property type="entry name" value="PBP1_methylthioribose_binding-like"/>
    <property type="match status" value="1"/>
</dbReference>
<evidence type="ECO:0000256" key="1">
    <source>
        <dbReference type="ARBA" id="ARBA00004196"/>
    </source>
</evidence>
<comment type="caution">
    <text evidence="4">The sequence shown here is derived from an EMBL/GenBank/DDBJ whole genome shotgun (WGS) entry which is preliminary data.</text>
</comment>
<dbReference type="PANTHER" id="PTHR30036">
    <property type="entry name" value="D-XYLOSE-BINDING PERIPLASMIC PROTEIN"/>
    <property type="match status" value="1"/>
</dbReference>
<dbReference type="GO" id="GO:0030288">
    <property type="term" value="C:outer membrane-bounded periplasmic space"/>
    <property type="evidence" value="ECO:0007669"/>
    <property type="project" value="TreeGrafter"/>
</dbReference>
<name>A0A8J7G222_9BACL</name>
<dbReference type="AlphaFoldDB" id="A0A8J7G222"/>
<comment type="similarity">
    <text evidence="2">Belongs to the bacterial solute-binding protein 2 family.</text>
</comment>
<evidence type="ECO:0000256" key="2">
    <source>
        <dbReference type="ARBA" id="ARBA00007639"/>
    </source>
</evidence>
<proteinExistence type="inferred from homology"/>
<organism evidence="4 5">
    <name type="scientific">Savagea serpentis</name>
    <dbReference type="NCBI Taxonomy" id="2785297"/>
    <lineage>
        <taxon>Bacteria</taxon>
        <taxon>Bacillati</taxon>
        <taxon>Bacillota</taxon>
        <taxon>Bacilli</taxon>
        <taxon>Bacillales</taxon>
        <taxon>Caryophanaceae</taxon>
        <taxon>Savagea</taxon>
    </lineage>
</organism>
<sequence length="351" mass="38825">MFIVSLILVLTACGNGGKDATPKEKVEGVPDEVQGDIQVAVIRNLPSDDHTKQFLDGARKEGEALGFKVDTFISDGDDAKFQDLVKQAIQKKYTGLIISHGKEGYSQELIQPALDAGIKVVTFDTVADNEGLTATVQNDQELARLSLEEIVALSKNNEPVKVLKLWFGGIPPLDTREQIYKQYESEGKIQTIETIGPSNMQDIQGDISSSVSSILSKYPEGTIDAIWASWDELAKGGYNALKDNKRTDIPLISIDISNQDINLMNEKESTWLSTAAVDPNLIGTMNMRLLAKKIANEDTPSEYQLEPKLIKQSDLKEDTNMTNLHEVVDGWGVSDDFIENWMSKLKEVYSK</sequence>
<dbReference type="SUPFAM" id="SSF53822">
    <property type="entry name" value="Periplasmic binding protein-like I"/>
    <property type="match status" value="1"/>
</dbReference>
<dbReference type="EMBL" id="JADKPV010000001">
    <property type="protein sequence ID" value="MBF4500710.1"/>
    <property type="molecule type" value="Genomic_DNA"/>
</dbReference>
<dbReference type="PANTHER" id="PTHR30036:SF7">
    <property type="entry name" value="ABC TRANSPORTER PERIPLASMIC-BINDING PROTEIN YPHF"/>
    <property type="match status" value="1"/>
</dbReference>
<dbReference type="Gene3D" id="3.40.50.2300">
    <property type="match status" value="2"/>
</dbReference>
<accession>A0A8J7G222</accession>
<evidence type="ECO:0000313" key="4">
    <source>
        <dbReference type="EMBL" id="MBF4500710.1"/>
    </source>
</evidence>
<gene>
    <name evidence="4" type="ORF">IRY55_04970</name>
</gene>
<evidence type="ECO:0000313" key="5">
    <source>
        <dbReference type="Proteomes" id="UP000622653"/>
    </source>
</evidence>
<dbReference type="InterPro" id="IPR025997">
    <property type="entry name" value="SBP_2_dom"/>
</dbReference>
<comment type="subcellular location">
    <subcellularLocation>
        <location evidence="1">Cell envelope</location>
    </subcellularLocation>
</comment>